<keyword evidence="1 5" id="KW-0732">Signal</keyword>
<name>A0A5N8XPF2_9ACTN</name>
<gene>
    <name evidence="6" type="ORF">FNH08_25730</name>
</gene>
<accession>A0A5N8XPF2</accession>
<evidence type="ECO:0000313" key="7">
    <source>
        <dbReference type="Proteomes" id="UP000400924"/>
    </source>
</evidence>
<dbReference type="Gene3D" id="2.130.10.130">
    <property type="entry name" value="Integrin alpha, N-terminal"/>
    <property type="match status" value="2"/>
</dbReference>
<evidence type="ECO:0000256" key="4">
    <source>
        <dbReference type="ARBA" id="ARBA00023180"/>
    </source>
</evidence>
<evidence type="ECO:0000256" key="2">
    <source>
        <dbReference type="ARBA" id="ARBA00022737"/>
    </source>
</evidence>
<dbReference type="InterPro" id="IPR013517">
    <property type="entry name" value="FG-GAP"/>
</dbReference>
<dbReference type="PANTHER" id="PTHR23221:SF7">
    <property type="entry name" value="PHOSPHATIDYLINOSITOL-GLYCAN-SPECIFIC PHOSPHOLIPASE D"/>
    <property type="match status" value="1"/>
</dbReference>
<comment type="caution">
    <text evidence="6">The sequence shown here is derived from an EMBL/GenBank/DDBJ whole genome shotgun (WGS) entry which is preliminary data.</text>
</comment>
<keyword evidence="4" id="KW-0325">Glycoprotein</keyword>
<proteinExistence type="predicted"/>
<dbReference type="RefSeq" id="WP_152773914.1">
    <property type="nucleotide sequence ID" value="NZ_VJZC01000212.1"/>
</dbReference>
<dbReference type="EMBL" id="VJZC01000212">
    <property type="protein sequence ID" value="MPY60435.1"/>
    <property type="molecule type" value="Genomic_DNA"/>
</dbReference>
<evidence type="ECO:0000256" key="5">
    <source>
        <dbReference type="SAM" id="SignalP"/>
    </source>
</evidence>
<dbReference type="AlphaFoldDB" id="A0A5N8XPF2"/>
<dbReference type="PANTHER" id="PTHR23221">
    <property type="entry name" value="GLYCOSYLPHOSPHATIDYLINOSITOL PHOSPHOLIPASE D"/>
    <property type="match status" value="1"/>
</dbReference>
<dbReference type="OrthoDB" id="9815928at2"/>
<reference evidence="6 7" key="1">
    <citation type="submission" date="2019-07" db="EMBL/GenBank/DDBJ databases">
        <title>New species of Amycolatopsis and Streptomyces.</title>
        <authorList>
            <person name="Duangmal K."/>
            <person name="Teo W.F.A."/>
            <person name="Lipun K."/>
        </authorList>
    </citation>
    <scope>NUCLEOTIDE SEQUENCE [LARGE SCALE GENOMIC DNA]</scope>
    <source>
        <strain evidence="6 7">NBRC 106415</strain>
    </source>
</reference>
<feature type="signal peptide" evidence="5">
    <location>
        <begin position="1"/>
        <end position="35"/>
    </location>
</feature>
<dbReference type="GO" id="GO:0016787">
    <property type="term" value="F:hydrolase activity"/>
    <property type="evidence" value="ECO:0007669"/>
    <property type="project" value="UniProtKB-KW"/>
</dbReference>
<evidence type="ECO:0000313" key="6">
    <source>
        <dbReference type="EMBL" id="MPY60435.1"/>
    </source>
</evidence>
<organism evidence="6 7">
    <name type="scientific">Streptomyces spongiae</name>
    <dbReference type="NCBI Taxonomy" id="565072"/>
    <lineage>
        <taxon>Bacteria</taxon>
        <taxon>Bacillati</taxon>
        <taxon>Actinomycetota</taxon>
        <taxon>Actinomycetes</taxon>
        <taxon>Kitasatosporales</taxon>
        <taxon>Streptomycetaceae</taxon>
        <taxon>Streptomyces</taxon>
    </lineage>
</organism>
<dbReference type="Pfam" id="PF01839">
    <property type="entry name" value="FG-GAP"/>
    <property type="match status" value="2"/>
</dbReference>
<keyword evidence="3" id="KW-0378">Hydrolase</keyword>
<sequence length="501" mass="51351">MHLRIRRASLATATAAAITGGLLVPLTFTAQPAAAADRPAATRFPDDFNGDGYRDLATSSSQADLRVEGTAENAGWAAGYVSVAYGSASGVQRTGLKAITQDSPGVPGKAGLNNGFGDVIANGDFNADGYADLAVSASWSDVVEKDDDRGRVTLLWGSPGGLTGGAQVADNAPAASGNFGSALAAGDFTGDGKTDLVIAHRNRLDLFRGPFSSAGKPAGVVPVDPGMTLSFGFWQNGRLAVGRVNKGAIDDLVILGDKTPGSHKPGRVMLGGASGLRSTPVTVRAGSTAVVADFDKDGYGDIAVGDSYHTVEDWSATGRVHVSYGSARGIDPDRAVRVITKETPGVPGAPGDMNQFGHDLGAGDITGDGYPDLVVSGYGEGWPETDDGGSPDHGGGGLYVLPGSASGVKARDTKFYAPTAPGFPTGWARVRIGFNLKVSDLTGDKKPEISLGLPDRRQMDGAIWTTGVKRGVVGAGGTRTVSAPSDEKIERHKGFGRLLGR</sequence>
<evidence type="ECO:0000256" key="1">
    <source>
        <dbReference type="ARBA" id="ARBA00022729"/>
    </source>
</evidence>
<dbReference type="InterPro" id="IPR028994">
    <property type="entry name" value="Integrin_alpha_N"/>
</dbReference>
<keyword evidence="7" id="KW-1185">Reference proteome</keyword>
<dbReference type="InterPro" id="IPR013519">
    <property type="entry name" value="Int_alpha_beta-p"/>
</dbReference>
<evidence type="ECO:0000256" key="3">
    <source>
        <dbReference type="ARBA" id="ARBA00022801"/>
    </source>
</evidence>
<dbReference type="Proteomes" id="UP000400924">
    <property type="component" value="Unassembled WGS sequence"/>
</dbReference>
<protein>
    <submittedName>
        <fullName evidence="6">VCBS repeat-containing protein</fullName>
    </submittedName>
</protein>
<dbReference type="SMART" id="SM00191">
    <property type="entry name" value="Int_alpha"/>
    <property type="match status" value="5"/>
</dbReference>
<feature type="chain" id="PRO_5024457747" evidence="5">
    <location>
        <begin position="36"/>
        <end position="501"/>
    </location>
</feature>
<dbReference type="SUPFAM" id="SSF69318">
    <property type="entry name" value="Integrin alpha N-terminal domain"/>
    <property type="match status" value="1"/>
</dbReference>
<keyword evidence="2" id="KW-0677">Repeat</keyword>